<proteinExistence type="predicted"/>
<feature type="signal peptide" evidence="3">
    <location>
        <begin position="1"/>
        <end position="19"/>
    </location>
</feature>
<dbReference type="Pfam" id="PF01595">
    <property type="entry name" value="CNNM"/>
    <property type="match status" value="1"/>
</dbReference>
<keyword evidence="3" id="KW-0732">Signal</keyword>
<evidence type="ECO:0000259" key="4">
    <source>
        <dbReference type="PROSITE" id="PS51846"/>
    </source>
</evidence>
<dbReference type="InterPro" id="IPR002550">
    <property type="entry name" value="CNNM"/>
</dbReference>
<dbReference type="AlphaFoldDB" id="A0A225VCC7"/>
<dbReference type="GO" id="GO:0016020">
    <property type="term" value="C:membrane"/>
    <property type="evidence" value="ECO:0007669"/>
    <property type="project" value="UniProtKB-UniRule"/>
</dbReference>
<sequence>MKLSSKWLVLLALLPVVAANGGGLGGDEKHADLNSEDIALQVGALVLLLALSAMFAGLGLGLMSLDLIGLEIVVAAGEDEQATEKERMNSEAAKKVIPLRRNGNLLLTTLLLGNVAVNVLTSIITADLTSGLTGFITSTILIMIFGEIVPQALCSRYALVIGGKVVPFVRVLIALFYVFAKPVSMALDATLGEDIGTVFTRRQLAEIIDLHETQEMIDKDEGSIIRGAMTFGSKTVRSIMTPLDQLFMAPMSAVLDRVLIHSILACGFSRILVYGDSVNDIIGTIHVKDLIFVDPK</sequence>
<dbReference type="SUPFAM" id="SSF54631">
    <property type="entry name" value="CBS-domain pair"/>
    <property type="match status" value="1"/>
</dbReference>
<reference evidence="6" key="1">
    <citation type="submission" date="2017-03" db="EMBL/GenBank/DDBJ databases">
        <title>Phytopthora megakarya and P. palmivora, two closely related causual agents of cacao black pod achieved similar genome size and gene model numbers by different mechanisms.</title>
        <authorList>
            <person name="Ali S."/>
            <person name="Shao J."/>
            <person name="Larry D.J."/>
            <person name="Kronmiller B."/>
            <person name="Shen D."/>
            <person name="Strem M.D."/>
            <person name="Melnick R.L."/>
            <person name="Guiltinan M.J."/>
            <person name="Tyler B.M."/>
            <person name="Meinhardt L.W."/>
            <person name="Bailey B.A."/>
        </authorList>
    </citation>
    <scope>NUCLEOTIDE SEQUENCE [LARGE SCALE GENOMIC DNA]</scope>
    <source>
        <strain evidence="6">zdho120</strain>
    </source>
</reference>
<dbReference type="PROSITE" id="PS51846">
    <property type="entry name" value="CNNM"/>
    <property type="match status" value="1"/>
</dbReference>
<feature type="transmembrane region" description="Helical" evidence="2">
    <location>
        <begin position="157"/>
        <end position="180"/>
    </location>
</feature>
<feature type="transmembrane region" description="Helical" evidence="2">
    <location>
        <begin position="105"/>
        <end position="126"/>
    </location>
</feature>
<dbReference type="OrthoDB" id="5353557at2759"/>
<dbReference type="GO" id="GO:0010960">
    <property type="term" value="P:magnesium ion homeostasis"/>
    <property type="evidence" value="ECO:0007669"/>
    <property type="project" value="InterPro"/>
</dbReference>
<keyword evidence="6" id="KW-1185">Reference proteome</keyword>
<feature type="transmembrane region" description="Helical" evidence="2">
    <location>
        <begin position="132"/>
        <end position="150"/>
    </location>
</feature>
<keyword evidence="1 2" id="KW-0812">Transmembrane</keyword>
<dbReference type="InterPro" id="IPR046342">
    <property type="entry name" value="CBS_dom_sf"/>
</dbReference>
<comment type="caution">
    <text evidence="5">The sequence shown here is derived from an EMBL/GenBank/DDBJ whole genome shotgun (WGS) entry which is preliminary data.</text>
</comment>
<dbReference type="PANTHER" id="PTHR12064:SF94">
    <property type="entry name" value="UNEXTENDED PROTEIN"/>
    <property type="match status" value="1"/>
</dbReference>
<feature type="non-terminal residue" evidence="5">
    <location>
        <position position="296"/>
    </location>
</feature>
<dbReference type="EMBL" id="NBNE01005769">
    <property type="protein sequence ID" value="OWZ03035.1"/>
    <property type="molecule type" value="Genomic_DNA"/>
</dbReference>
<dbReference type="PANTHER" id="PTHR12064">
    <property type="entry name" value="METAL TRANSPORTER CNNM"/>
    <property type="match status" value="1"/>
</dbReference>
<feature type="transmembrane region" description="Helical" evidence="2">
    <location>
        <begin position="42"/>
        <end position="62"/>
    </location>
</feature>
<evidence type="ECO:0000256" key="3">
    <source>
        <dbReference type="SAM" id="SignalP"/>
    </source>
</evidence>
<evidence type="ECO:0000256" key="1">
    <source>
        <dbReference type="PROSITE-ProRule" id="PRU01193"/>
    </source>
</evidence>
<evidence type="ECO:0000256" key="2">
    <source>
        <dbReference type="SAM" id="Phobius"/>
    </source>
</evidence>
<name>A0A225VCC7_9STRA</name>
<dbReference type="Proteomes" id="UP000198211">
    <property type="component" value="Unassembled WGS sequence"/>
</dbReference>
<dbReference type="STRING" id="4795.A0A225VCC7"/>
<evidence type="ECO:0000313" key="6">
    <source>
        <dbReference type="Proteomes" id="UP000198211"/>
    </source>
</evidence>
<dbReference type="Gene3D" id="3.10.580.10">
    <property type="entry name" value="CBS-domain"/>
    <property type="match status" value="1"/>
</dbReference>
<keyword evidence="1 2" id="KW-0472">Membrane</keyword>
<keyword evidence="1 2" id="KW-1133">Transmembrane helix</keyword>
<dbReference type="InterPro" id="IPR045095">
    <property type="entry name" value="ACDP"/>
</dbReference>
<feature type="chain" id="PRO_5012940248" evidence="3">
    <location>
        <begin position="20"/>
        <end position="296"/>
    </location>
</feature>
<evidence type="ECO:0000313" key="5">
    <source>
        <dbReference type="EMBL" id="OWZ03035.1"/>
    </source>
</evidence>
<organism evidence="5 6">
    <name type="scientific">Phytophthora megakarya</name>
    <dbReference type="NCBI Taxonomy" id="4795"/>
    <lineage>
        <taxon>Eukaryota</taxon>
        <taxon>Sar</taxon>
        <taxon>Stramenopiles</taxon>
        <taxon>Oomycota</taxon>
        <taxon>Peronosporomycetes</taxon>
        <taxon>Peronosporales</taxon>
        <taxon>Peronosporaceae</taxon>
        <taxon>Phytophthora</taxon>
    </lineage>
</organism>
<protein>
    <submittedName>
        <fullName evidence="5">Metal transporter</fullName>
    </submittedName>
</protein>
<feature type="domain" description="CNNM transmembrane" evidence="4">
    <location>
        <begin position="34"/>
        <end position="221"/>
    </location>
</feature>
<accession>A0A225VCC7</accession>
<gene>
    <name evidence="5" type="ORF">PHMEG_00025302</name>
</gene>